<dbReference type="NCBIfam" id="NF007739">
    <property type="entry name" value="PRK10419.1"/>
    <property type="match status" value="2"/>
</dbReference>
<reference evidence="11" key="1">
    <citation type="submission" date="2019-09" db="EMBL/GenBank/DDBJ databases">
        <title>Mumia zhuanghuii sp. nov. isolated from the intestinal contents of plateau pika (Ochotona curzoniae) in the Qinghai-Tibet plateau of China.</title>
        <authorList>
            <person name="Tian Z."/>
        </authorList>
    </citation>
    <scope>NUCLEOTIDE SEQUENCE [LARGE SCALE GENOMIC DNA]</scope>
    <source>
        <strain evidence="11">DSM 25564</strain>
    </source>
</reference>
<dbReference type="AlphaFoldDB" id="A0A5J5IQH3"/>
<dbReference type="PANTHER" id="PTHR43297">
    <property type="entry name" value="OLIGOPEPTIDE TRANSPORT ATP-BINDING PROTEIN APPD"/>
    <property type="match status" value="1"/>
</dbReference>
<evidence type="ECO:0000256" key="2">
    <source>
        <dbReference type="ARBA" id="ARBA00005417"/>
    </source>
</evidence>
<comment type="caution">
    <text evidence="10">The sequence shown here is derived from an EMBL/GenBank/DDBJ whole genome shotgun (WGS) entry which is preliminary data.</text>
</comment>
<evidence type="ECO:0000256" key="5">
    <source>
        <dbReference type="ARBA" id="ARBA00022741"/>
    </source>
</evidence>
<keyword evidence="3" id="KW-0813">Transport</keyword>
<evidence type="ECO:0000256" key="1">
    <source>
        <dbReference type="ARBA" id="ARBA00004202"/>
    </source>
</evidence>
<dbReference type="InterPro" id="IPR003439">
    <property type="entry name" value="ABC_transporter-like_ATP-bd"/>
</dbReference>
<keyword evidence="7" id="KW-0472">Membrane</keyword>
<dbReference type="InterPro" id="IPR013563">
    <property type="entry name" value="Oligopep_ABC_C"/>
</dbReference>
<gene>
    <name evidence="10" type="ORF">F6B42_06575</name>
</gene>
<dbReference type="RefSeq" id="WP_150418842.1">
    <property type="nucleotide sequence ID" value="NZ_VYRZ01000002.1"/>
</dbReference>
<dbReference type="InterPro" id="IPR050388">
    <property type="entry name" value="ABC_Ni/Peptide_Import"/>
</dbReference>
<dbReference type="EMBL" id="VYRZ01000002">
    <property type="protein sequence ID" value="KAA9086669.1"/>
    <property type="molecule type" value="Genomic_DNA"/>
</dbReference>
<dbReference type="Proteomes" id="UP000327039">
    <property type="component" value="Unassembled WGS sequence"/>
</dbReference>
<dbReference type="Pfam" id="PF00005">
    <property type="entry name" value="ABC_tran"/>
    <property type="match status" value="2"/>
</dbReference>
<accession>A0A5J5IQH3</accession>
<dbReference type="FunFam" id="3.40.50.300:FF:000016">
    <property type="entry name" value="Oligopeptide ABC transporter ATP-binding component"/>
    <property type="match status" value="1"/>
</dbReference>
<feature type="region of interest" description="Disordered" evidence="8">
    <location>
        <begin position="532"/>
        <end position="551"/>
    </location>
</feature>
<dbReference type="SUPFAM" id="SSF52540">
    <property type="entry name" value="P-loop containing nucleoside triphosphate hydrolases"/>
    <property type="match status" value="2"/>
</dbReference>
<dbReference type="PANTHER" id="PTHR43297:SF2">
    <property type="entry name" value="DIPEPTIDE TRANSPORT ATP-BINDING PROTEIN DPPD"/>
    <property type="match status" value="1"/>
</dbReference>
<evidence type="ECO:0000256" key="4">
    <source>
        <dbReference type="ARBA" id="ARBA00022475"/>
    </source>
</evidence>
<dbReference type="GO" id="GO:0005524">
    <property type="term" value="F:ATP binding"/>
    <property type="evidence" value="ECO:0007669"/>
    <property type="project" value="UniProtKB-KW"/>
</dbReference>
<evidence type="ECO:0000256" key="6">
    <source>
        <dbReference type="ARBA" id="ARBA00022840"/>
    </source>
</evidence>
<evidence type="ECO:0000313" key="11">
    <source>
        <dbReference type="Proteomes" id="UP000327039"/>
    </source>
</evidence>
<sequence length="551" mass="59648">MSMTATRSALKFTDLSVTFLTGSGDVNAVKGISLEVAPGEVVAVVGESGSGKSVTSLAAMGLLAENAIVRGSVAVGETEVIGLPNERMRKLRASEIAMIFQEPMTALNPVLTIERQLTEIFELHDVAYGEDARDRSIELLRTVGIPEPERRIKQFPHQFSGGQRQRIVIAMAIALDPKVIIADEPTTALDVTVQAEILDLLRRLKDERDAGILLITHNMGVVADIADRVAVMYRGDLVEVGRVEDVLTRPQHPYTKKLLAAVPRLDPELTARAATGGGRDVVLEAKGLVLEYAGRGKTFRAVEDVSFDLAAGEVLGIVGESGSGKSTIARAVLGLMPVAGGSLSLGGKDLAKLRGRKAKDVRRDIGVVFQDPAASLDPRFPIGDCIIEPMAIHRVGTKAERLDRARELLDAVRLPRDVLERYPHELSGGQRQRVSIARALTLRPKLFVADEPTSALDVSVQAAVLDMLKELQETYSFACILVSHDLAVVDQLSDQILVLKSGRTVEQGPTSRVLLQPHEAYTRELLAASPVPDPIEQRRRREERRAALGAS</sequence>
<evidence type="ECO:0000256" key="3">
    <source>
        <dbReference type="ARBA" id="ARBA00022448"/>
    </source>
</evidence>
<dbReference type="InterPro" id="IPR003593">
    <property type="entry name" value="AAA+_ATPase"/>
</dbReference>
<dbReference type="InterPro" id="IPR017871">
    <property type="entry name" value="ABC_transporter-like_CS"/>
</dbReference>
<dbReference type="SMART" id="SM00382">
    <property type="entry name" value="AAA"/>
    <property type="match status" value="2"/>
</dbReference>
<feature type="compositionally biased region" description="Basic and acidic residues" evidence="8">
    <location>
        <begin position="535"/>
        <end position="551"/>
    </location>
</feature>
<dbReference type="NCBIfam" id="NF008453">
    <property type="entry name" value="PRK11308.1"/>
    <property type="match status" value="2"/>
</dbReference>
<evidence type="ECO:0000259" key="9">
    <source>
        <dbReference type="PROSITE" id="PS50893"/>
    </source>
</evidence>
<dbReference type="GO" id="GO:0005886">
    <property type="term" value="C:plasma membrane"/>
    <property type="evidence" value="ECO:0007669"/>
    <property type="project" value="UniProtKB-SubCell"/>
</dbReference>
<dbReference type="Pfam" id="PF08352">
    <property type="entry name" value="oligo_HPY"/>
    <property type="match status" value="2"/>
</dbReference>
<dbReference type="GO" id="GO:0015833">
    <property type="term" value="P:peptide transport"/>
    <property type="evidence" value="ECO:0007669"/>
    <property type="project" value="InterPro"/>
</dbReference>
<keyword evidence="6 10" id="KW-0067">ATP-binding</keyword>
<keyword evidence="11" id="KW-1185">Reference proteome</keyword>
<dbReference type="OrthoDB" id="4008250at2"/>
<evidence type="ECO:0000256" key="7">
    <source>
        <dbReference type="ARBA" id="ARBA00023136"/>
    </source>
</evidence>
<feature type="domain" description="ABC transporter" evidence="9">
    <location>
        <begin position="10"/>
        <end position="259"/>
    </location>
</feature>
<dbReference type="PROSITE" id="PS50893">
    <property type="entry name" value="ABC_TRANSPORTER_2"/>
    <property type="match status" value="2"/>
</dbReference>
<comment type="similarity">
    <text evidence="2">Belongs to the ABC transporter superfamily.</text>
</comment>
<feature type="domain" description="ABC transporter" evidence="9">
    <location>
        <begin position="283"/>
        <end position="526"/>
    </location>
</feature>
<keyword evidence="4" id="KW-1003">Cell membrane</keyword>
<dbReference type="Gene3D" id="3.40.50.300">
    <property type="entry name" value="P-loop containing nucleotide triphosphate hydrolases"/>
    <property type="match status" value="2"/>
</dbReference>
<evidence type="ECO:0000313" key="10">
    <source>
        <dbReference type="EMBL" id="KAA9086669.1"/>
    </source>
</evidence>
<dbReference type="GO" id="GO:0016887">
    <property type="term" value="F:ATP hydrolysis activity"/>
    <property type="evidence" value="ECO:0007669"/>
    <property type="project" value="InterPro"/>
</dbReference>
<keyword evidence="5" id="KW-0547">Nucleotide-binding</keyword>
<dbReference type="CDD" id="cd03257">
    <property type="entry name" value="ABC_NikE_OppD_transporters"/>
    <property type="match status" value="2"/>
</dbReference>
<dbReference type="PROSITE" id="PS00211">
    <property type="entry name" value="ABC_TRANSPORTER_1"/>
    <property type="match status" value="2"/>
</dbReference>
<name>A0A5J5IQH3_9MICO</name>
<organism evidence="10 11">
    <name type="scientific">Microbacterium radiodurans</name>
    <dbReference type="NCBI Taxonomy" id="661398"/>
    <lineage>
        <taxon>Bacteria</taxon>
        <taxon>Bacillati</taxon>
        <taxon>Actinomycetota</taxon>
        <taxon>Actinomycetes</taxon>
        <taxon>Micrococcales</taxon>
        <taxon>Microbacteriaceae</taxon>
        <taxon>Microbacterium</taxon>
    </lineage>
</organism>
<comment type="subcellular location">
    <subcellularLocation>
        <location evidence="1">Cell membrane</location>
        <topology evidence="1">Peripheral membrane protein</topology>
    </subcellularLocation>
</comment>
<protein>
    <submittedName>
        <fullName evidence="10">ABC transporter ATP-binding protein</fullName>
    </submittedName>
</protein>
<evidence type="ECO:0000256" key="8">
    <source>
        <dbReference type="SAM" id="MobiDB-lite"/>
    </source>
</evidence>
<proteinExistence type="inferred from homology"/>
<dbReference type="InterPro" id="IPR027417">
    <property type="entry name" value="P-loop_NTPase"/>
</dbReference>